<evidence type="ECO:0000313" key="4">
    <source>
        <dbReference type="EMBL" id="WXB04749.1"/>
    </source>
</evidence>
<dbReference type="Pfam" id="PF00072">
    <property type="entry name" value="Response_reg"/>
    <property type="match status" value="1"/>
</dbReference>
<organism evidence="4 5">
    <name type="scientific">Pendulispora rubella</name>
    <dbReference type="NCBI Taxonomy" id="2741070"/>
    <lineage>
        <taxon>Bacteria</taxon>
        <taxon>Pseudomonadati</taxon>
        <taxon>Myxococcota</taxon>
        <taxon>Myxococcia</taxon>
        <taxon>Myxococcales</taxon>
        <taxon>Sorangiineae</taxon>
        <taxon>Pendulisporaceae</taxon>
        <taxon>Pendulispora</taxon>
    </lineage>
</organism>
<feature type="domain" description="Response regulatory" evidence="3">
    <location>
        <begin position="7"/>
        <end position="123"/>
    </location>
</feature>
<evidence type="ECO:0000259" key="3">
    <source>
        <dbReference type="PROSITE" id="PS50110"/>
    </source>
</evidence>
<dbReference type="EMBL" id="CP089983">
    <property type="protein sequence ID" value="WXB04749.1"/>
    <property type="molecule type" value="Genomic_DNA"/>
</dbReference>
<dbReference type="Gene3D" id="3.40.50.2300">
    <property type="match status" value="1"/>
</dbReference>
<name>A0ABZ2L1D3_9BACT</name>
<accession>A0ABZ2L1D3</accession>
<keyword evidence="1 2" id="KW-0597">Phosphoprotein</keyword>
<dbReference type="PANTHER" id="PTHR44591">
    <property type="entry name" value="STRESS RESPONSE REGULATOR PROTEIN 1"/>
    <property type="match status" value="1"/>
</dbReference>
<keyword evidence="5" id="KW-1185">Reference proteome</keyword>
<proteinExistence type="predicted"/>
<feature type="modified residue" description="4-aspartylphosphate" evidence="2">
    <location>
        <position position="56"/>
    </location>
</feature>
<dbReference type="CDD" id="cd17580">
    <property type="entry name" value="REC_2_DhkD-like"/>
    <property type="match status" value="1"/>
</dbReference>
<dbReference type="RefSeq" id="WP_394834393.1">
    <property type="nucleotide sequence ID" value="NZ_CP089929.1"/>
</dbReference>
<dbReference type="SMART" id="SM00448">
    <property type="entry name" value="REC"/>
    <property type="match status" value="1"/>
</dbReference>
<evidence type="ECO:0000256" key="1">
    <source>
        <dbReference type="ARBA" id="ARBA00022553"/>
    </source>
</evidence>
<dbReference type="PANTHER" id="PTHR44591:SF3">
    <property type="entry name" value="RESPONSE REGULATORY DOMAIN-CONTAINING PROTEIN"/>
    <property type="match status" value="1"/>
</dbReference>
<dbReference type="InterPro" id="IPR050595">
    <property type="entry name" value="Bact_response_regulator"/>
</dbReference>
<dbReference type="InterPro" id="IPR001789">
    <property type="entry name" value="Sig_transdc_resp-reg_receiver"/>
</dbReference>
<gene>
    <name evidence="4" type="ORF">LVJ94_48630</name>
</gene>
<evidence type="ECO:0000313" key="5">
    <source>
        <dbReference type="Proteomes" id="UP001374803"/>
    </source>
</evidence>
<dbReference type="PROSITE" id="PS50110">
    <property type="entry name" value="RESPONSE_REGULATORY"/>
    <property type="match status" value="1"/>
</dbReference>
<protein>
    <submittedName>
        <fullName evidence="4">Response regulator</fullName>
    </submittedName>
</protein>
<reference evidence="4" key="1">
    <citation type="submission" date="2021-12" db="EMBL/GenBank/DDBJ databases">
        <title>Discovery of the Pendulisporaceae a myxobacterial family with distinct sporulation behavior and unique specialized metabolism.</title>
        <authorList>
            <person name="Garcia R."/>
            <person name="Popoff A."/>
            <person name="Bader C.D."/>
            <person name="Loehr J."/>
            <person name="Walesch S."/>
            <person name="Walt C."/>
            <person name="Boldt J."/>
            <person name="Bunk B."/>
            <person name="Haeckl F.J.F.P.J."/>
            <person name="Gunesch A.P."/>
            <person name="Birkelbach J."/>
            <person name="Nuebel U."/>
            <person name="Pietschmann T."/>
            <person name="Bach T."/>
            <person name="Mueller R."/>
        </authorList>
    </citation>
    <scope>NUCLEOTIDE SEQUENCE</scope>
    <source>
        <strain evidence="4">MSr11367</strain>
    </source>
</reference>
<dbReference type="InterPro" id="IPR011006">
    <property type="entry name" value="CheY-like_superfamily"/>
</dbReference>
<evidence type="ECO:0000256" key="2">
    <source>
        <dbReference type="PROSITE-ProRule" id="PRU00169"/>
    </source>
</evidence>
<sequence length="133" mass="14394">MRLDNVRVLVVDDEPDSLLLMGKAFQARGAIVRAASSAAEGRRELESFSPDAIVSDIGMPDEDGYAFMRSLRAMPVAHAIPAIALTGYAYPEDAQMAIEAGFNRHMIKPVNLQALLQNVHELVNASSADDTKP</sequence>
<dbReference type="SUPFAM" id="SSF52172">
    <property type="entry name" value="CheY-like"/>
    <property type="match status" value="1"/>
</dbReference>
<dbReference type="Proteomes" id="UP001374803">
    <property type="component" value="Chromosome"/>
</dbReference>